<name>A0A0C1Y7G2_9BURK</name>
<evidence type="ECO:0000313" key="2">
    <source>
        <dbReference type="EMBL" id="KIF82833.1"/>
    </source>
</evidence>
<accession>A0A0C1Y7G2</accession>
<dbReference type="RefSeq" id="WP_040041467.1">
    <property type="nucleotide sequence ID" value="NZ_JWJG01000028.1"/>
</dbReference>
<keyword evidence="1" id="KW-0175">Coiled coil</keyword>
<dbReference type="Proteomes" id="UP000031572">
    <property type="component" value="Unassembled WGS sequence"/>
</dbReference>
<comment type="caution">
    <text evidence="2">The sequence shown here is derived from an EMBL/GenBank/DDBJ whole genome shotgun (WGS) entry which is preliminary data.</text>
</comment>
<keyword evidence="3" id="KW-1185">Reference proteome</keyword>
<sequence length="203" mass="23863">MDVTSNAVNEALAKHNQRIDEYVEKFRAYEDLRVLIQRLMVPIQERQKKTIDEISARLEELEGYFIELGYLDEGGYFDLDSYQRMRVMRQIADGQIRALEDVPAAWRDELVDAFHDDARTEEGLDINGERYRQTEAIRDDMESTYEWLKCELDPVAGLHAREGFEEYLAGMKDVPQLLRQLIDSLNELWFDYKAAARAVVYHF</sequence>
<proteinExistence type="predicted"/>
<evidence type="ECO:0000256" key="1">
    <source>
        <dbReference type="SAM" id="Coils"/>
    </source>
</evidence>
<dbReference type="EMBL" id="JWJG01000028">
    <property type="protein sequence ID" value="KIF82833.1"/>
    <property type="molecule type" value="Genomic_DNA"/>
</dbReference>
<reference evidence="2 3" key="1">
    <citation type="submission" date="2014-12" db="EMBL/GenBank/DDBJ databases">
        <title>Denitrispirillum autotrophicum gen. nov., sp. nov., Denitrifying, Facultatively Autotrophic Bacteria Isolated from Rice Paddy Soil.</title>
        <authorList>
            <person name="Ishii S."/>
            <person name="Ashida N."/>
            <person name="Ohno H."/>
            <person name="Otsuka S."/>
            <person name="Yokota A."/>
            <person name="Senoo K."/>
        </authorList>
    </citation>
    <scope>NUCLEOTIDE SEQUENCE [LARGE SCALE GENOMIC DNA]</scope>
    <source>
        <strain evidence="2 3">TSA66</strain>
    </source>
</reference>
<gene>
    <name evidence="2" type="ORF">TSA66_21625</name>
</gene>
<dbReference type="AlphaFoldDB" id="A0A0C1Y7G2"/>
<feature type="coiled-coil region" evidence="1">
    <location>
        <begin position="5"/>
        <end position="32"/>
    </location>
</feature>
<protein>
    <submittedName>
        <fullName evidence="2">Uncharacterized protein</fullName>
    </submittedName>
</protein>
<organism evidence="2 3">
    <name type="scientific">Noviherbaspirillum autotrophicum</name>
    <dbReference type="NCBI Taxonomy" id="709839"/>
    <lineage>
        <taxon>Bacteria</taxon>
        <taxon>Pseudomonadati</taxon>
        <taxon>Pseudomonadota</taxon>
        <taxon>Betaproteobacteria</taxon>
        <taxon>Burkholderiales</taxon>
        <taxon>Oxalobacteraceae</taxon>
        <taxon>Noviherbaspirillum</taxon>
    </lineage>
</organism>
<evidence type="ECO:0000313" key="3">
    <source>
        <dbReference type="Proteomes" id="UP000031572"/>
    </source>
</evidence>